<dbReference type="Gramene" id="Zm00001eb092160_T001">
    <property type="protein sequence ID" value="Zm00001eb092160_P001"/>
    <property type="gene ID" value="Zm00001eb092160"/>
</dbReference>
<accession>A0A804MK18</accession>
<evidence type="ECO:0000313" key="3">
    <source>
        <dbReference type="Proteomes" id="UP000007305"/>
    </source>
</evidence>
<reference evidence="3" key="1">
    <citation type="submission" date="2015-12" db="EMBL/GenBank/DDBJ databases">
        <title>Update maize B73 reference genome by single molecule sequencing technologies.</title>
        <authorList>
            <consortium name="Maize Genome Sequencing Project"/>
            <person name="Ware D."/>
        </authorList>
    </citation>
    <scope>NUCLEOTIDE SEQUENCE [LARGE SCALE GENOMIC DNA]</scope>
    <source>
        <strain evidence="3">cv. B73</strain>
    </source>
</reference>
<keyword evidence="3" id="KW-1185">Reference proteome</keyword>
<protein>
    <submittedName>
        <fullName evidence="2">Uncharacterized protein</fullName>
    </submittedName>
</protein>
<dbReference type="InParanoid" id="A0A804MK18"/>
<dbReference type="EnsemblPlants" id="Zm00001eb092160_T001">
    <property type="protein sequence ID" value="Zm00001eb092160_P001"/>
    <property type="gene ID" value="Zm00001eb092160"/>
</dbReference>
<feature type="compositionally biased region" description="Low complexity" evidence="1">
    <location>
        <begin position="83"/>
        <end position="107"/>
    </location>
</feature>
<reference evidence="2" key="2">
    <citation type="submission" date="2019-07" db="EMBL/GenBank/DDBJ databases">
        <authorList>
            <person name="Seetharam A."/>
            <person name="Woodhouse M."/>
            <person name="Cannon E."/>
        </authorList>
    </citation>
    <scope>NUCLEOTIDE SEQUENCE [LARGE SCALE GENOMIC DNA]</scope>
    <source>
        <strain evidence="2">cv. B73</strain>
    </source>
</reference>
<dbReference type="Proteomes" id="UP000007305">
    <property type="component" value="Chromosome 2"/>
</dbReference>
<dbReference type="AlphaFoldDB" id="A0A804MK18"/>
<evidence type="ECO:0000256" key="1">
    <source>
        <dbReference type="SAM" id="MobiDB-lite"/>
    </source>
</evidence>
<evidence type="ECO:0000313" key="2">
    <source>
        <dbReference type="EnsemblPlants" id="Zm00001eb092160_P001"/>
    </source>
</evidence>
<organism evidence="2 3">
    <name type="scientific">Zea mays</name>
    <name type="common">Maize</name>
    <dbReference type="NCBI Taxonomy" id="4577"/>
    <lineage>
        <taxon>Eukaryota</taxon>
        <taxon>Viridiplantae</taxon>
        <taxon>Streptophyta</taxon>
        <taxon>Embryophyta</taxon>
        <taxon>Tracheophyta</taxon>
        <taxon>Spermatophyta</taxon>
        <taxon>Magnoliopsida</taxon>
        <taxon>Liliopsida</taxon>
        <taxon>Poales</taxon>
        <taxon>Poaceae</taxon>
        <taxon>PACMAD clade</taxon>
        <taxon>Panicoideae</taxon>
        <taxon>Andropogonodae</taxon>
        <taxon>Andropogoneae</taxon>
        <taxon>Tripsacinae</taxon>
        <taxon>Zea</taxon>
    </lineage>
</organism>
<proteinExistence type="predicted"/>
<name>A0A804MK18_MAIZE</name>
<sequence>MPSRRRSTRALAIATATPSSNTSQIHSAGGGAALGAVEATASAAAPVLAAVAEGPEAARRAGEALPAAGPVLRAHRGGRHHNAAPVPETALAPPAEEPAAAWHPAAAEPRHPGEEGARVTAATARVAVLVVVVVGGHM</sequence>
<gene>
    <name evidence="2" type="primary">LOC103647043</name>
</gene>
<feature type="region of interest" description="Disordered" evidence="1">
    <location>
        <begin position="75"/>
        <end position="112"/>
    </location>
</feature>
<reference evidence="2" key="3">
    <citation type="submission" date="2021-05" db="UniProtKB">
        <authorList>
            <consortium name="EnsemblPlants"/>
        </authorList>
    </citation>
    <scope>IDENTIFICATION</scope>
    <source>
        <strain evidence="2">cv. B73</strain>
    </source>
</reference>